<accession>A0ABQ6VU52</accession>
<evidence type="ECO:0000313" key="2">
    <source>
        <dbReference type="Proteomes" id="UP000427842"/>
    </source>
</evidence>
<dbReference type="SUPFAM" id="SSF140804">
    <property type="entry name" value="YidB-like"/>
    <property type="match status" value="1"/>
</dbReference>
<dbReference type="RefSeq" id="WP_153469015.1">
    <property type="nucleotide sequence ID" value="NZ_QYAZ01000001.1"/>
</dbReference>
<proteinExistence type="predicted"/>
<dbReference type="Gene3D" id="1.10.10.690">
    <property type="entry name" value="YidB-like"/>
    <property type="match status" value="1"/>
</dbReference>
<keyword evidence="2" id="KW-1185">Reference proteome</keyword>
<comment type="caution">
    <text evidence="1">The sequence shown here is derived from an EMBL/GenBank/DDBJ whole genome shotgun (WGS) entry which is preliminary data.</text>
</comment>
<gene>
    <name evidence="1" type="ORF">D3W54_05380</name>
</gene>
<protein>
    <submittedName>
        <fullName evidence="1">Uncharacterized protein</fullName>
    </submittedName>
</protein>
<dbReference type="InterPro" id="IPR027405">
    <property type="entry name" value="YidB-like"/>
</dbReference>
<organism evidence="1 2">
    <name type="scientific">Komagataeibacter medellinensis</name>
    <dbReference type="NCBI Taxonomy" id="1177712"/>
    <lineage>
        <taxon>Bacteria</taxon>
        <taxon>Pseudomonadati</taxon>
        <taxon>Pseudomonadota</taxon>
        <taxon>Alphaproteobacteria</taxon>
        <taxon>Acetobacterales</taxon>
        <taxon>Acetobacteraceae</taxon>
        <taxon>Komagataeibacter</taxon>
    </lineage>
</organism>
<dbReference type="EMBL" id="QYAZ01000001">
    <property type="protein sequence ID" value="KAB8123734.1"/>
    <property type="molecule type" value="Genomic_DNA"/>
</dbReference>
<dbReference type="Proteomes" id="UP000427842">
    <property type="component" value="Unassembled WGS sequence"/>
</dbReference>
<evidence type="ECO:0000313" key="1">
    <source>
        <dbReference type="EMBL" id="KAB8123734.1"/>
    </source>
</evidence>
<name>A0ABQ6VU52_9PROT</name>
<sequence length="117" mass="12634">MTTTTTKIGTAASKVVDTLTGARTDTSGLMSAVIAYMGDANSPGRREVHERARHAGLESRLDQWENHTSSASADEETVKKLFPTPIIERFANETGHTPNATIKALADLMPHLSRLDS</sequence>
<reference evidence="1 2" key="1">
    <citation type="submission" date="2018-09" db="EMBL/GenBank/DDBJ databases">
        <title>Genome sequence and characterization of the bcs clusters for the production of nanocellulose from the low pH resistant strain Komagataeibacter medellinensis ID13488.</title>
        <authorList>
            <person name="Hernandez-Arriaga A.M."/>
            <person name="Del Cerro C."/>
            <person name="Urbina L."/>
            <person name="Eceiza A."/>
            <person name="Retegi A."/>
            <person name="Prieto M.A."/>
        </authorList>
    </citation>
    <scope>NUCLEOTIDE SEQUENCE [LARGE SCALE GENOMIC DNA]</scope>
    <source>
        <strain evidence="1 2">ID13488</strain>
    </source>
</reference>